<organism evidence="9">
    <name type="scientific">Trypanosoma vivax (strain Y486)</name>
    <dbReference type="NCBI Taxonomy" id="1055687"/>
    <lineage>
        <taxon>Eukaryota</taxon>
        <taxon>Discoba</taxon>
        <taxon>Euglenozoa</taxon>
        <taxon>Kinetoplastea</taxon>
        <taxon>Metakinetoplastina</taxon>
        <taxon>Trypanosomatida</taxon>
        <taxon>Trypanosomatidae</taxon>
        <taxon>Trypanosoma</taxon>
        <taxon>Duttonella</taxon>
    </lineage>
</organism>
<dbReference type="GO" id="GO:0006888">
    <property type="term" value="P:endoplasmic reticulum to Golgi vesicle-mediated transport"/>
    <property type="evidence" value="ECO:0007669"/>
    <property type="project" value="TreeGrafter"/>
</dbReference>
<sequence>MGFTIGAVVQASLLFLNAMAILSERRLLAKWGLASPAVMEQMFMGTEIDTAFSPTTFSPGDNRVRQQWGSSLKMHIASLLSSVRLLLRWPLIIMNIGVILFTLIFG</sequence>
<dbReference type="PANTHER" id="PTHR15858">
    <property type="entry name" value="IMMEDIATE EARLY RESPONSE 3-INTERACTING PROTEIN 1"/>
    <property type="match status" value="1"/>
</dbReference>
<dbReference type="PANTHER" id="PTHR15858:SF0">
    <property type="entry name" value="IMMEDIATE EARLY RESPONSE 3-INTERACTING PROTEIN 1"/>
    <property type="match status" value="1"/>
</dbReference>
<dbReference type="GO" id="GO:0000139">
    <property type="term" value="C:Golgi membrane"/>
    <property type="evidence" value="ECO:0007669"/>
    <property type="project" value="TreeGrafter"/>
</dbReference>
<dbReference type="VEuPathDB" id="TriTrypDB:TvY486_0906590"/>
<keyword evidence="2" id="KW-0813">Transport</keyword>
<gene>
    <name evidence="9" type="ORF">TVY486_0906590</name>
</gene>
<evidence type="ECO:0000256" key="8">
    <source>
        <dbReference type="SAM" id="Phobius"/>
    </source>
</evidence>
<name>G0U3I1_TRYVY</name>
<keyword evidence="4" id="KW-0653">Protein transport</keyword>
<protein>
    <recommendedName>
        <fullName evidence="10">Yos1-like protein</fullName>
    </recommendedName>
</protein>
<proteinExistence type="inferred from homology"/>
<dbReference type="GO" id="GO:0030134">
    <property type="term" value="C:COPII-coated ER to Golgi transport vesicle"/>
    <property type="evidence" value="ECO:0007669"/>
    <property type="project" value="TreeGrafter"/>
</dbReference>
<comment type="subcellular location">
    <subcellularLocation>
        <location evidence="1">Membrane</location>
    </subcellularLocation>
</comment>
<evidence type="ECO:0008006" key="10">
    <source>
        <dbReference type="Google" id="ProtNLM"/>
    </source>
</evidence>
<evidence type="ECO:0000256" key="2">
    <source>
        <dbReference type="ARBA" id="ARBA00022448"/>
    </source>
</evidence>
<evidence type="ECO:0000256" key="7">
    <source>
        <dbReference type="ARBA" id="ARBA00024203"/>
    </source>
</evidence>
<evidence type="ECO:0000313" key="9">
    <source>
        <dbReference type="EMBL" id="CCC50838.1"/>
    </source>
</evidence>
<comment type="similarity">
    <text evidence="7">Belongs to the YOS1 family.</text>
</comment>
<dbReference type="AlphaFoldDB" id="G0U3I1"/>
<keyword evidence="5 8" id="KW-1133">Transmembrane helix</keyword>
<evidence type="ECO:0000256" key="6">
    <source>
        <dbReference type="ARBA" id="ARBA00023136"/>
    </source>
</evidence>
<evidence type="ECO:0000256" key="4">
    <source>
        <dbReference type="ARBA" id="ARBA00022927"/>
    </source>
</evidence>
<dbReference type="InterPro" id="IPR013880">
    <property type="entry name" value="Yos1"/>
</dbReference>
<dbReference type="EMBL" id="HE573025">
    <property type="protein sequence ID" value="CCC50838.1"/>
    <property type="molecule type" value="Genomic_DNA"/>
</dbReference>
<dbReference type="GO" id="GO:0005789">
    <property type="term" value="C:endoplasmic reticulum membrane"/>
    <property type="evidence" value="ECO:0007669"/>
    <property type="project" value="TreeGrafter"/>
</dbReference>
<feature type="transmembrane region" description="Helical" evidence="8">
    <location>
        <begin position="87"/>
        <end position="105"/>
    </location>
</feature>
<dbReference type="Pfam" id="PF08571">
    <property type="entry name" value="Yos1"/>
    <property type="match status" value="1"/>
</dbReference>
<reference evidence="9" key="1">
    <citation type="journal article" date="2012" name="Proc. Natl. Acad. Sci. U.S.A.">
        <title>Antigenic diversity is generated by distinct evolutionary mechanisms in African trypanosome species.</title>
        <authorList>
            <person name="Jackson A.P."/>
            <person name="Berry A."/>
            <person name="Aslett M."/>
            <person name="Allison H.C."/>
            <person name="Burton P."/>
            <person name="Vavrova-Anderson J."/>
            <person name="Brown R."/>
            <person name="Browne H."/>
            <person name="Corton N."/>
            <person name="Hauser H."/>
            <person name="Gamble J."/>
            <person name="Gilderthorp R."/>
            <person name="Marcello L."/>
            <person name="McQuillan J."/>
            <person name="Otto T.D."/>
            <person name="Quail M.A."/>
            <person name="Sanders M.J."/>
            <person name="van Tonder A."/>
            <person name="Ginger M.L."/>
            <person name="Field M.C."/>
            <person name="Barry J.D."/>
            <person name="Hertz-Fowler C."/>
            <person name="Berriman M."/>
        </authorList>
    </citation>
    <scope>NUCLEOTIDE SEQUENCE</scope>
    <source>
        <strain evidence="9">Y486</strain>
    </source>
</reference>
<evidence type="ECO:0000256" key="1">
    <source>
        <dbReference type="ARBA" id="ARBA00004370"/>
    </source>
</evidence>
<keyword evidence="6 8" id="KW-0472">Membrane</keyword>
<keyword evidence="3 8" id="KW-0812">Transmembrane</keyword>
<accession>G0U3I1</accession>
<evidence type="ECO:0000256" key="5">
    <source>
        <dbReference type="ARBA" id="ARBA00022989"/>
    </source>
</evidence>
<evidence type="ECO:0000256" key="3">
    <source>
        <dbReference type="ARBA" id="ARBA00022692"/>
    </source>
</evidence>
<dbReference type="GO" id="GO:0015031">
    <property type="term" value="P:protein transport"/>
    <property type="evidence" value="ECO:0007669"/>
    <property type="project" value="UniProtKB-KW"/>
</dbReference>